<name>A0A9W8M2A0_9FUNG</name>
<dbReference type="AlphaFoldDB" id="A0A9W8M2A0"/>
<dbReference type="CDD" id="cd23165">
    <property type="entry name" value="Prefoldin_4"/>
    <property type="match status" value="1"/>
</dbReference>
<accession>A0A9W8M2A0</accession>
<dbReference type="EMBL" id="JANBUW010000007">
    <property type="protein sequence ID" value="KAJ2851921.1"/>
    <property type="molecule type" value="Genomic_DNA"/>
</dbReference>
<organism evidence="6 7">
    <name type="scientific">Coemansia brasiliensis</name>
    <dbReference type="NCBI Taxonomy" id="2650707"/>
    <lineage>
        <taxon>Eukaryota</taxon>
        <taxon>Fungi</taxon>
        <taxon>Fungi incertae sedis</taxon>
        <taxon>Zoopagomycota</taxon>
        <taxon>Kickxellomycotina</taxon>
        <taxon>Kickxellomycetes</taxon>
        <taxon>Kickxellales</taxon>
        <taxon>Kickxellaceae</taxon>
        <taxon>Coemansia</taxon>
    </lineage>
</organism>
<keyword evidence="5" id="KW-0175">Coiled coil</keyword>
<evidence type="ECO:0000256" key="4">
    <source>
        <dbReference type="PIRNR" id="PIRNR016477"/>
    </source>
</evidence>
<dbReference type="Gene3D" id="1.10.287.370">
    <property type="match status" value="1"/>
</dbReference>
<keyword evidence="2 4" id="KW-0143">Chaperone</keyword>
<dbReference type="GO" id="GO:0005737">
    <property type="term" value="C:cytoplasm"/>
    <property type="evidence" value="ECO:0007669"/>
    <property type="project" value="TreeGrafter"/>
</dbReference>
<dbReference type="PANTHER" id="PTHR21100">
    <property type="entry name" value="PREFOLDIN SUBUNIT 4"/>
    <property type="match status" value="1"/>
</dbReference>
<dbReference type="PANTHER" id="PTHR21100:SF9">
    <property type="entry name" value="PREFOLDIN SUBUNIT 4"/>
    <property type="match status" value="1"/>
</dbReference>
<dbReference type="FunFam" id="1.10.287.370:FF:000005">
    <property type="entry name" value="Prefoldin subunit 4"/>
    <property type="match status" value="1"/>
</dbReference>
<dbReference type="GO" id="GO:0006457">
    <property type="term" value="P:protein folding"/>
    <property type="evidence" value="ECO:0007669"/>
    <property type="project" value="UniProtKB-UniRule"/>
</dbReference>
<keyword evidence="7" id="KW-1185">Reference proteome</keyword>
<dbReference type="GO" id="GO:0016272">
    <property type="term" value="C:prefoldin complex"/>
    <property type="evidence" value="ECO:0007669"/>
    <property type="project" value="UniProtKB-UniRule"/>
</dbReference>
<gene>
    <name evidence="6" type="ORF">IWW36_000694</name>
</gene>
<evidence type="ECO:0000313" key="7">
    <source>
        <dbReference type="Proteomes" id="UP001139887"/>
    </source>
</evidence>
<dbReference type="InterPro" id="IPR009053">
    <property type="entry name" value="Prefoldin"/>
</dbReference>
<dbReference type="PIRSF" id="PIRSF016477">
    <property type="entry name" value="Prefoldin_subunit_4"/>
    <property type="match status" value="1"/>
</dbReference>
<evidence type="ECO:0000256" key="2">
    <source>
        <dbReference type="ARBA" id="ARBA00023186"/>
    </source>
</evidence>
<comment type="subunit">
    <text evidence="4">Heterohexamer of two PFD-alpha type and four PFD-beta type subunits.</text>
</comment>
<evidence type="ECO:0000256" key="1">
    <source>
        <dbReference type="ARBA" id="ARBA00008045"/>
    </source>
</evidence>
<comment type="similarity">
    <text evidence="1 4">Belongs to the prefoldin subunit beta family.</text>
</comment>
<sequence length="135" mass="16287">MSSNRFPLLQREEERNVEVNWEDQQRINQFSKLNSRVEYLEDEYKKQREEKEYLDDLAMELELADEEEPVFYKIGDAFVQLSLEKAQERLEHEKSRIDEHVDKLDNQITSIQTEMDELKKKLYGKFGKAINLEKN</sequence>
<dbReference type="OrthoDB" id="10250441at2759"/>
<protein>
    <recommendedName>
        <fullName evidence="4">Prefoldin subunit 4</fullName>
    </recommendedName>
</protein>
<dbReference type="Proteomes" id="UP001139887">
    <property type="component" value="Unassembled WGS sequence"/>
</dbReference>
<evidence type="ECO:0000256" key="3">
    <source>
        <dbReference type="ARBA" id="ARBA00024667"/>
    </source>
</evidence>
<evidence type="ECO:0000256" key="5">
    <source>
        <dbReference type="SAM" id="Coils"/>
    </source>
</evidence>
<reference evidence="6" key="1">
    <citation type="submission" date="2022-07" db="EMBL/GenBank/DDBJ databases">
        <title>Phylogenomic reconstructions and comparative analyses of Kickxellomycotina fungi.</title>
        <authorList>
            <person name="Reynolds N.K."/>
            <person name="Stajich J.E."/>
            <person name="Barry K."/>
            <person name="Grigoriev I.V."/>
            <person name="Crous P."/>
            <person name="Smith M.E."/>
        </authorList>
    </citation>
    <scope>NUCLEOTIDE SEQUENCE</scope>
    <source>
        <strain evidence="6">NRRL 1566</strain>
    </source>
</reference>
<dbReference type="SUPFAM" id="SSF46579">
    <property type="entry name" value="Prefoldin"/>
    <property type="match status" value="1"/>
</dbReference>
<dbReference type="InterPro" id="IPR002777">
    <property type="entry name" value="PFD_beta-like"/>
</dbReference>
<evidence type="ECO:0000313" key="6">
    <source>
        <dbReference type="EMBL" id="KAJ2851921.1"/>
    </source>
</evidence>
<dbReference type="Pfam" id="PF01920">
    <property type="entry name" value="Prefoldin_2"/>
    <property type="match status" value="1"/>
</dbReference>
<dbReference type="GO" id="GO:0051082">
    <property type="term" value="F:unfolded protein binding"/>
    <property type="evidence" value="ECO:0007669"/>
    <property type="project" value="InterPro"/>
</dbReference>
<comment type="caution">
    <text evidence="6">The sequence shown here is derived from an EMBL/GenBank/DDBJ whole genome shotgun (WGS) entry which is preliminary data.</text>
</comment>
<dbReference type="InterPro" id="IPR016661">
    <property type="entry name" value="PFDN4"/>
</dbReference>
<comment type="function">
    <text evidence="3 4">Binds specifically to cytosolic chaperonin (c-CPN) and transfers target proteins to it. Binds to nascent polypeptide chain and promotes folding in an environment in which there are many competing pathways for nonnative proteins.</text>
</comment>
<proteinExistence type="inferred from homology"/>
<feature type="coiled-coil region" evidence="5">
    <location>
        <begin position="83"/>
        <end position="121"/>
    </location>
</feature>